<evidence type="ECO:0000256" key="15">
    <source>
        <dbReference type="PIRSR" id="PIRSR622312-50"/>
    </source>
</evidence>
<sequence>MARFFASSDDLLDCLQLELSQSPVIQPTPPQPSSSSSSSSSAPVQSAPTVLLSERSLCMLDSTTGLKRRCSTDDIDAAATAATLGCSSTTAPAFTARDSSAVVIIESPVASRTHSAAKRIRMSPPPPLPGPRPHHSGLPLKQAQNSMADSTAAADRDETEAVAMMAVESSSSSSEQLSASTPVDNRAFRGLATTTTTNIGLDGSQASNCSVGATSTASTASWTAPPPATAATSAAVAAAPLRVLSDLYHSPCSCNSSATSTSNASAKPSSSARSAATATRTTTASKARATFAPTCIYLIDKLLGAQRWNIFVNKVTALGGRLCSHLCPNTTHLVTALPRSRLLETEPDLVLVADRVLAVAAEWLSESIRRGTPCDTASFLLTIPSPEEQEAQQRREEMIAQREEEQQALLVAQKAASSASWVRRAAENKKRLLGTVQKAQQGDSSGDSSDDERNSSMPLRSRPEVATAAPPSTSAANPSNDPAETTFSRFNKAFDAAFAEVDRSHSNSRMKLKRDTGVKDEQSGSDEAEGSGDSDWEQASVAEEQASSTRQTRWLSTFACGRPSSDQPINHNKQVTDIFEMLEGDYRAQKDTWRAMGYQKAITALKHHHKPIESFAEALALPNVGERLAKKVWEIVSTGHLRRLDDRDPRLKVILEMSQVYGVGPTTAQKLYAKGIHSMDQLRAQASQLPPIMQIGVKHYDDLLKKIPRAEVTLIGTKVYHFAKQINSGVLVAICGSYRRGKDTCGDVDILLSHPDGRAHTDIYNRLIPILKRDGLLTDHLSEGHDGTQHKYMGICRVTEHDWDVFGEMAVAAASCAAFTATTTSHMMPDFSMTIGSSQSSSSSLPSASGTLDSDENPPSAAAATIAPGLPTSALPISSTAGRVPDGRPVPFTNFHRRIDLIAVPLKEWGTALLYFTGSGYFNRSMRLLARKRHMSLSQHSLNVGVKRLRAEKLTEGEPLLTPTEHSVFEALGLPYLAPHERNV</sequence>
<comment type="similarity">
    <text evidence="2">Belongs to the DNA polymerase type-X family.</text>
</comment>
<dbReference type="Pfam" id="PF14716">
    <property type="entry name" value="HHH_8"/>
    <property type="match status" value="1"/>
</dbReference>
<dbReference type="InterPro" id="IPR029398">
    <property type="entry name" value="PolB_thumb"/>
</dbReference>
<dbReference type="InterPro" id="IPR036420">
    <property type="entry name" value="BRCT_dom_sf"/>
</dbReference>
<dbReference type="Proteomes" id="UP000008743">
    <property type="component" value="Unassembled WGS sequence"/>
</dbReference>
<protein>
    <recommendedName>
        <fullName evidence="4">DNA polymerase lambda</fullName>
        <ecNumber evidence="3">2.7.7.7</ecNumber>
    </recommendedName>
</protein>
<dbReference type="PRINTS" id="PR00869">
    <property type="entry name" value="DNAPOLX"/>
</dbReference>
<keyword evidence="7" id="KW-0548">Nucleotidyltransferase</keyword>
<dbReference type="EMBL" id="KE346360">
    <property type="protein sequence ID" value="KJE89724.1"/>
    <property type="molecule type" value="Genomic_DNA"/>
</dbReference>
<feature type="compositionally biased region" description="Low complexity" evidence="16">
    <location>
        <begin position="837"/>
        <end position="849"/>
    </location>
</feature>
<dbReference type="InterPro" id="IPR037160">
    <property type="entry name" value="DNA_Pol_thumb_sf"/>
</dbReference>
<dbReference type="GO" id="GO:0003677">
    <property type="term" value="F:DNA binding"/>
    <property type="evidence" value="ECO:0007669"/>
    <property type="project" value="UniProtKB-KW"/>
</dbReference>
<evidence type="ECO:0000256" key="9">
    <source>
        <dbReference type="ARBA" id="ARBA00022763"/>
    </source>
</evidence>
<dbReference type="InterPro" id="IPR002008">
    <property type="entry name" value="DNA_pol_X_beta-like"/>
</dbReference>
<dbReference type="GO" id="GO:0016829">
    <property type="term" value="F:lyase activity"/>
    <property type="evidence" value="ECO:0007669"/>
    <property type="project" value="UniProtKB-KW"/>
</dbReference>
<dbReference type="SUPFAM" id="SSF81585">
    <property type="entry name" value="PsbU/PolX domain-like"/>
    <property type="match status" value="1"/>
</dbReference>
<dbReference type="InterPro" id="IPR043519">
    <property type="entry name" value="NT_sf"/>
</dbReference>
<feature type="region of interest" description="Disordered" evidence="16">
    <location>
        <begin position="257"/>
        <end position="279"/>
    </location>
</feature>
<evidence type="ECO:0000256" key="11">
    <source>
        <dbReference type="ARBA" id="ARBA00023125"/>
    </source>
</evidence>
<evidence type="ECO:0000256" key="14">
    <source>
        <dbReference type="ARBA" id="ARBA00049244"/>
    </source>
</evidence>
<dbReference type="Gene3D" id="3.30.210.10">
    <property type="entry name" value="DNA polymerase, thumb domain"/>
    <property type="match status" value="1"/>
</dbReference>
<keyword evidence="9" id="KW-0227">DNA damage</keyword>
<dbReference type="InterPro" id="IPR019843">
    <property type="entry name" value="DNA_pol-X_BS"/>
</dbReference>
<dbReference type="SUPFAM" id="SSF52113">
    <property type="entry name" value="BRCT domain"/>
    <property type="match status" value="1"/>
</dbReference>
<evidence type="ECO:0000256" key="16">
    <source>
        <dbReference type="SAM" id="MobiDB-lite"/>
    </source>
</evidence>
<evidence type="ECO:0000256" key="12">
    <source>
        <dbReference type="ARBA" id="ARBA00023204"/>
    </source>
</evidence>
<dbReference type="PANTHER" id="PTHR11276:SF28">
    <property type="entry name" value="DNA POLYMERASE LAMBDA"/>
    <property type="match status" value="1"/>
</dbReference>
<dbReference type="OrthoDB" id="205514at2759"/>
<dbReference type="GO" id="GO:0006260">
    <property type="term" value="P:DNA replication"/>
    <property type="evidence" value="ECO:0007669"/>
    <property type="project" value="UniProtKB-KW"/>
</dbReference>
<dbReference type="SUPFAM" id="SSF81301">
    <property type="entry name" value="Nucleotidyltransferase"/>
    <property type="match status" value="1"/>
</dbReference>
<feature type="compositionally biased region" description="Low complexity" evidence="16">
    <location>
        <begin position="466"/>
        <end position="483"/>
    </location>
</feature>
<dbReference type="InterPro" id="IPR002054">
    <property type="entry name" value="DNA-dir_DNA_pol_X"/>
</dbReference>
<feature type="region of interest" description="Disordered" evidence="16">
    <location>
        <begin position="22"/>
        <end position="46"/>
    </location>
</feature>
<dbReference type="eggNOG" id="KOG2534">
    <property type="taxonomic scope" value="Eukaryota"/>
</dbReference>
<accession>A0A0D2X0V6</accession>
<dbReference type="Pfam" id="PF14791">
    <property type="entry name" value="DNA_pol_B_thumb"/>
    <property type="match status" value="1"/>
</dbReference>
<keyword evidence="6" id="KW-0808">Transferase</keyword>
<dbReference type="InterPro" id="IPR001357">
    <property type="entry name" value="BRCT_dom"/>
</dbReference>
<dbReference type="Gene3D" id="1.10.150.110">
    <property type="entry name" value="DNA polymerase beta, N-terminal domain-like"/>
    <property type="match status" value="1"/>
</dbReference>
<comment type="cofactor">
    <cofactor evidence="1">
        <name>Mn(2+)</name>
        <dbReference type="ChEBI" id="CHEBI:29035"/>
    </cofactor>
</comment>
<dbReference type="InterPro" id="IPR027421">
    <property type="entry name" value="DNA_pol_lamdba_lyase_dom_sf"/>
</dbReference>
<dbReference type="Pfam" id="PF14792">
    <property type="entry name" value="DNA_pol_B_palm"/>
    <property type="match status" value="1"/>
</dbReference>
<evidence type="ECO:0000259" key="17">
    <source>
        <dbReference type="PROSITE" id="PS50172"/>
    </source>
</evidence>
<evidence type="ECO:0000256" key="2">
    <source>
        <dbReference type="ARBA" id="ARBA00008323"/>
    </source>
</evidence>
<dbReference type="InterPro" id="IPR022312">
    <property type="entry name" value="DNA_pol_X"/>
</dbReference>
<evidence type="ECO:0000256" key="5">
    <source>
        <dbReference type="ARBA" id="ARBA00022634"/>
    </source>
</evidence>
<dbReference type="Gene3D" id="3.40.50.10190">
    <property type="entry name" value="BRCT domain"/>
    <property type="match status" value="1"/>
</dbReference>
<keyword evidence="11" id="KW-0238">DNA-binding</keyword>
<feature type="region of interest" description="Disordered" evidence="16">
    <location>
        <begin position="502"/>
        <end position="550"/>
    </location>
</feature>
<keyword evidence="19" id="KW-1185">Reference proteome</keyword>
<dbReference type="EC" id="2.7.7.7" evidence="3"/>
<dbReference type="InterPro" id="IPR028207">
    <property type="entry name" value="DNA_pol_B_palm_palm"/>
</dbReference>
<keyword evidence="5" id="KW-0237">DNA synthesis</keyword>
<dbReference type="PROSITE" id="PS00522">
    <property type="entry name" value="DNA_POLYMERASE_X"/>
    <property type="match status" value="1"/>
</dbReference>
<evidence type="ECO:0000256" key="4">
    <source>
        <dbReference type="ARBA" id="ARBA00016513"/>
    </source>
</evidence>
<keyword evidence="12" id="KW-0234">DNA repair</keyword>
<dbReference type="GO" id="GO:0006303">
    <property type="term" value="P:double-strand break repair via nonhomologous end joining"/>
    <property type="evidence" value="ECO:0007669"/>
    <property type="project" value="TreeGrafter"/>
</dbReference>
<evidence type="ECO:0000256" key="8">
    <source>
        <dbReference type="ARBA" id="ARBA00022705"/>
    </source>
</evidence>
<keyword evidence="10" id="KW-0239">DNA-directed DNA polymerase</keyword>
<dbReference type="PROSITE" id="PS50172">
    <property type="entry name" value="BRCT"/>
    <property type="match status" value="1"/>
</dbReference>
<feature type="active site" description="Nucleophile; Schiff-base intermediate with DNA; for 5'-dRP lyase activity" evidence="15">
    <location>
        <position position="631"/>
    </location>
</feature>
<feature type="compositionally biased region" description="Low complexity" evidence="16">
    <location>
        <begin position="33"/>
        <end position="46"/>
    </location>
</feature>
<reference evidence="19" key="1">
    <citation type="submission" date="2011-02" db="EMBL/GenBank/DDBJ databases">
        <title>The Genome Sequence of Capsaspora owczarzaki ATCC 30864.</title>
        <authorList>
            <person name="Russ C."/>
            <person name="Cuomo C."/>
            <person name="Burger G."/>
            <person name="Gray M.W."/>
            <person name="Holland P.W.H."/>
            <person name="King N."/>
            <person name="Lang F.B.F."/>
            <person name="Roger A.J."/>
            <person name="Ruiz-Trillo I."/>
            <person name="Young S.K."/>
            <person name="Zeng Q."/>
            <person name="Gargeya S."/>
            <person name="Alvarado L."/>
            <person name="Berlin A."/>
            <person name="Chapman S.B."/>
            <person name="Chen Z."/>
            <person name="Freedman E."/>
            <person name="Gellesch M."/>
            <person name="Goldberg J."/>
            <person name="Griggs A."/>
            <person name="Gujja S."/>
            <person name="Heilman E."/>
            <person name="Heiman D."/>
            <person name="Howarth C."/>
            <person name="Mehta T."/>
            <person name="Neiman D."/>
            <person name="Pearson M."/>
            <person name="Roberts A."/>
            <person name="Saif S."/>
            <person name="Shea T."/>
            <person name="Shenoy N."/>
            <person name="Sisk P."/>
            <person name="Stolte C."/>
            <person name="Sykes S."/>
            <person name="White J."/>
            <person name="Yandava C."/>
            <person name="Haas B."/>
            <person name="Nusbaum C."/>
            <person name="Birren B."/>
        </authorList>
    </citation>
    <scope>NUCLEOTIDE SEQUENCE</scope>
    <source>
        <strain evidence="19">ATCC 30864</strain>
    </source>
</reference>
<feature type="region of interest" description="Disordered" evidence="16">
    <location>
        <begin position="114"/>
        <end position="155"/>
    </location>
</feature>
<evidence type="ECO:0000256" key="3">
    <source>
        <dbReference type="ARBA" id="ARBA00012417"/>
    </source>
</evidence>
<dbReference type="PANTHER" id="PTHR11276">
    <property type="entry name" value="DNA POLYMERASE TYPE-X FAMILY MEMBER"/>
    <property type="match status" value="1"/>
</dbReference>
<dbReference type="InterPro" id="IPR010996">
    <property type="entry name" value="HHH_MUS81"/>
</dbReference>
<evidence type="ECO:0000256" key="1">
    <source>
        <dbReference type="ARBA" id="ARBA00001936"/>
    </source>
</evidence>
<dbReference type="GO" id="GO:0005634">
    <property type="term" value="C:nucleus"/>
    <property type="evidence" value="ECO:0007669"/>
    <property type="project" value="TreeGrafter"/>
</dbReference>
<evidence type="ECO:0000313" key="19">
    <source>
        <dbReference type="Proteomes" id="UP000008743"/>
    </source>
</evidence>
<dbReference type="RefSeq" id="XP_004366026.2">
    <property type="nucleotide sequence ID" value="XM_004365969.2"/>
</dbReference>
<feature type="compositionally biased region" description="Basic and acidic residues" evidence="16">
    <location>
        <begin position="513"/>
        <end position="522"/>
    </location>
</feature>
<feature type="region of interest" description="Disordered" evidence="16">
    <location>
        <begin position="432"/>
        <end position="486"/>
    </location>
</feature>
<evidence type="ECO:0000313" key="18">
    <source>
        <dbReference type="EMBL" id="KJE89724.1"/>
    </source>
</evidence>
<evidence type="ECO:0000256" key="13">
    <source>
        <dbReference type="ARBA" id="ARBA00023239"/>
    </source>
</evidence>
<dbReference type="Gene3D" id="3.30.460.10">
    <property type="entry name" value="Beta Polymerase, domain 2"/>
    <property type="match status" value="1"/>
</dbReference>
<dbReference type="Pfam" id="PF10391">
    <property type="entry name" value="DNA_pol_lambd_f"/>
    <property type="match status" value="1"/>
</dbReference>
<keyword evidence="13" id="KW-0456">Lyase</keyword>
<keyword evidence="8" id="KW-0235">DNA replication</keyword>
<dbReference type="SUPFAM" id="SSF47802">
    <property type="entry name" value="DNA polymerase beta, N-terminal domain-like"/>
    <property type="match status" value="1"/>
</dbReference>
<dbReference type="Gene3D" id="1.10.150.20">
    <property type="entry name" value="5' to 3' exonuclease, C-terminal subdomain"/>
    <property type="match status" value="1"/>
</dbReference>
<dbReference type="SMART" id="SM00483">
    <property type="entry name" value="POLXc"/>
    <property type="match status" value="1"/>
</dbReference>
<dbReference type="InParanoid" id="A0A0D2X0V6"/>
<name>A0A0D2X0V6_CAPO3</name>
<dbReference type="CDD" id="cd00141">
    <property type="entry name" value="NT_POLXc"/>
    <property type="match status" value="1"/>
</dbReference>
<evidence type="ECO:0000256" key="7">
    <source>
        <dbReference type="ARBA" id="ARBA00022695"/>
    </source>
</evidence>
<dbReference type="FunFam" id="1.10.150.110:FF:000005">
    <property type="entry name" value="DNA polymerase POL4"/>
    <property type="match status" value="1"/>
</dbReference>
<gene>
    <name evidence="18" type="ORF">CAOG_001155</name>
</gene>
<evidence type="ECO:0000256" key="6">
    <source>
        <dbReference type="ARBA" id="ARBA00022679"/>
    </source>
</evidence>
<organism evidence="18 19">
    <name type="scientific">Capsaspora owczarzaki (strain ATCC 30864)</name>
    <dbReference type="NCBI Taxonomy" id="595528"/>
    <lineage>
        <taxon>Eukaryota</taxon>
        <taxon>Filasterea</taxon>
        <taxon>Capsaspora</taxon>
    </lineage>
</organism>
<feature type="domain" description="BRCT" evidence="17">
    <location>
        <begin position="286"/>
        <end position="381"/>
    </location>
</feature>
<feature type="compositionally biased region" description="Acidic residues" evidence="16">
    <location>
        <begin position="523"/>
        <end position="536"/>
    </location>
</feature>
<dbReference type="AlphaFoldDB" id="A0A0D2X0V6"/>
<dbReference type="STRING" id="595528.A0A0D2X0V6"/>
<dbReference type="PhylomeDB" id="A0A0D2X0V6"/>
<dbReference type="PRINTS" id="PR00870">
    <property type="entry name" value="DNAPOLXBETA"/>
</dbReference>
<comment type="catalytic activity">
    <reaction evidence="14">
        <text>DNA(n) + a 2'-deoxyribonucleoside 5'-triphosphate = DNA(n+1) + diphosphate</text>
        <dbReference type="Rhea" id="RHEA:22508"/>
        <dbReference type="Rhea" id="RHEA-COMP:17339"/>
        <dbReference type="Rhea" id="RHEA-COMP:17340"/>
        <dbReference type="ChEBI" id="CHEBI:33019"/>
        <dbReference type="ChEBI" id="CHEBI:61560"/>
        <dbReference type="ChEBI" id="CHEBI:173112"/>
        <dbReference type="EC" id="2.7.7.7"/>
    </reaction>
</comment>
<proteinExistence type="inferred from homology"/>
<evidence type="ECO:0000256" key="10">
    <source>
        <dbReference type="ARBA" id="ARBA00022932"/>
    </source>
</evidence>
<feature type="region of interest" description="Disordered" evidence="16">
    <location>
        <begin position="837"/>
        <end position="867"/>
    </location>
</feature>
<dbReference type="InterPro" id="IPR018944">
    <property type="entry name" value="DNA_pol_lambd_fingers_domain"/>
</dbReference>
<dbReference type="GO" id="GO:0003887">
    <property type="term" value="F:DNA-directed DNA polymerase activity"/>
    <property type="evidence" value="ECO:0007669"/>
    <property type="project" value="UniProtKB-KW"/>
</dbReference>